<reference evidence="3 4" key="1">
    <citation type="journal article" date="2016" name="Mol. Biol. Evol.">
        <title>Comparative Genomics of Early-Diverging Mushroom-Forming Fungi Provides Insights into the Origins of Lignocellulose Decay Capabilities.</title>
        <authorList>
            <person name="Nagy L.G."/>
            <person name="Riley R."/>
            <person name="Tritt A."/>
            <person name="Adam C."/>
            <person name="Daum C."/>
            <person name="Floudas D."/>
            <person name="Sun H."/>
            <person name="Yadav J.S."/>
            <person name="Pangilinan J."/>
            <person name="Larsson K.H."/>
            <person name="Matsuura K."/>
            <person name="Barry K."/>
            <person name="Labutti K."/>
            <person name="Kuo R."/>
            <person name="Ohm R.A."/>
            <person name="Bhattacharya S.S."/>
            <person name="Shirouzu T."/>
            <person name="Yoshinaga Y."/>
            <person name="Martin F.M."/>
            <person name="Grigoriev I.V."/>
            <person name="Hibbett D.S."/>
        </authorList>
    </citation>
    <scope>NUCLEOTIDE SEQUENCE [LARGE SCALE GENOMIC DNA]</scope>
    <source>
        <strain evidence="3 4">TUFC12733</strain>
    </source>
</reference>
<dbReference type="SUPFAM" id="SSF48452">
    <property type="entry name" value="TPR-like"/>
    <property type="match status" value="2"/>
</dbReference>
<dbReference type="PANTHER" id="PTHR47691:SF3">
    <property type="entry name" value="HTH-TYPE TRANSCRIPTIONAL REGULATOR RV0890C-RELATED"/>
    <property type="match status" value="1"/>
</dbReference>
<dbReference type="InterPro" id="IPR027417">
    <property type="entry name" value="P-loop_NTPase"/>
</dbReference>
<dbReference type="EMBL" id="KV417356">
    <property type="protein sequence ID" value="KZO89987.1"/>
    <property type="molecule type" value="Genomic_DNA"/>
</dbReference>
<protein>
    <submittedName>
        <fullName evidence="3">TPR-like protein</fullName>
    </submittedName>
</protein>
<evidence type="ECO:0000259" key="2">
    <source>
        <dbReference type="Pfam" id="PF20703"/>
    </source>
</evidence>
<dbReference type="SUPFAM" id="SSF52540">
    <property type="entry name" value="P-loop containing nucleoside triphosphate hydrolases"/>
    <property type="match status" value="1"/>
</dbReference>
<gene>
    <name evidence="3" type="ORF">CALVIDRAFT_603260</name>
</gene>
<dbReference type="InterPro" id="IPR049052">
    <property type="entry name" value="nSTAND1"/>
</dbReference>
<evidence type="ECO:0000256" key="1">
    <source>
        <dbReference type="SAM" id="MobiDB-lite"/>
    </source>
</evidence>
<proteinExistence type="predicted"/>
<feature type="domain" description="Novel STAND NTPase 1" evidence="2">
    <location>
        <begin position="182"/>
        <end position="322"/>
    </location>
</feature>
<dbReference type="InterPro" id="IPR011990">
    <property type="entry name" value="TPR-like_helical_dom_sf"/>
</dbReference>
<sequence>MDVHLQNAANGRPSNLNPSAADPTPIEAHPERLKERIQQLKKDLLEVRSQALQLSTGAKMKQKECEVLARRLVEMIDDGIQYASTSADIAGVRNRWAELVSVGTDVVSFLRQSAEKNVIQRALKRSKMDDDIRALHSRLTNVIQTANMSMRSALSRSPQSRTPIAARGPWQLPNCDLPPKPQIFFGRESEVDVLVQSLVDNTAAHLAVLGPGGMGKTSTATTVLHHDRVVRKFSSRRIFVSCEGITSAHGILMALAKIFNLTNHEDCRQAVLRLLSSISLPIMLLLDNLESAWDSNDQTAVEEFLAELANIRHLSLMVTMRGTIRPSRVDWTLPVTQGLQPLPLDAARQIFATISRRVEPTSDVDKLLGLLDGLPLAITLMAFQGQTSTARELMKAYDTEKTRLLRRGRNRRLTSVEVSIEVSLNCLTMQEHPEASELLSILCLLPDGMDKRKLAEALPSVESPGEAARTLEQVALASGHGDRLRVLSPIREFILVRKPPNGQYLDDLRAYVTQLCFRTGDFGTTSGKESVEFLSLEFGNINSVLLHFWKAPPDAYNIPQLFAATRQIAYSSHTWSRGDATTLLGEAVRRLDVTQHRYEAAECRLRLGDVLQRRCRYAEAITMVEEAQLAFEAIGVPLGAAQCALRLGNVLRIQSRYTEAVAMLEEAKLAFEAIGQRLGAAQCSQSLGNILRMQCRDTEAVAMLEEAKLAFEAIGELREAAQCKTSLGDVLRRQSRYTEAVPVLEEAKLTFGAIGEAFRAAQCTESLGNVLRMQSRYAQAVTMLEEAKLAFEAIGEVLGAAQCTKSLGSVLRMQYRYTEAVAMLEEAKLAFEAIGEPLGAAHCTGNLGRILLQQHRGEEGILLLEQAEVEFLAIGSRAELAECSESLGNALDIYQELGLSKNIEDCVKALAALPTGAVE</sequence>
<dbReference type="InterPro" id="IPR019734">
    <property type="entry name" value="TPR_rpt"/>
</dbReference>
<dbReference type="Pfam" id="PF13424">
    <property type="entry name" value="TPR_12"/>
    <property type="match status" value="2"/>
</dbReference>
<feature type="compositionally biased region" description="Polar residues" evidence="1">
    <location>
        <begin position="152"/>
        <end position="162"/>
    </location>
</feature>
<feature type="region of interest" description="Disordered" evidence="1">
    <location>
        <begin position="1"/>
        <end position="26"/>
    </location>
</feature>
<dbReference type="Proteomes" id="UP000076738">
    <property type="component" value="Unassembled WGS sequence"/>
</dbReference>
<dbReference type="SMART" id="SM00028">
    <property type="entry name" value="TPR"/>
    <property type="match status" value="6"/>
</dbReference>
<name>A0A167FYQ7_CALVF</name>
<dbReference type="Pfam" id="PF20703">
    <property type="entry name" value="nSTAND1"/>
    <property type="match status" value="1"/>
</dbReference>
<accession>A0A167FYQ7</accession>
<dbReference type="AlphaFoldDB" id="A0A167FYQ7"/>
<evidence type="ECO:0000313" key="3">
    <source>
        <dbReference type="EMBL" id="KZO89987.1"/>
    </source>
</evidence>
<evidence type="ECO:0000313" key="4">
    <source>
        <dbReference type="Proteomes" id="UP000076738"/>
    </source>
</evidence>
<organism evidence="3 4">
    <name type="scientific">Calocera viscosa (strain TUFC12733)</name>
    <dbReference type="NCBI Taxonomy" id="1330018"/>
    <lineage>
        <taxon>Eukaryota</taxon>
        <taxon>Fungi</taxon>
        <taxon>Dikarya</taxon>
        <taxon>Basidiomycota</taxon>
        <taxon>Agaricomycotina</taxon>
        <taxon>Dacrymycetes</taxon>
        <taxon>Dacrymycetales</taxon>
        <taxon>Dacrymycetaceae</taxon>
        <taxon>Calocera</taxon>
    </lineage>
</organism>
<dbReference type="PANTHER" id="PTHR47691">
    <property type="entry name" value="REGULATOR-RELATED"/>
    <property type="match status" value="1"/>
</dbReference>
<feature type="compositionally biased region" description="Polar residues" evidence="1">
    <location>
        <begin position="7"/>
        <end position="18"/>
    </location>
</feature>
<feature type="region of interest" description="Disordered" evidence="1">
    <location>
        <begin position="152"/>
        <end position="171"/>
    </location>
</feature>
<dbReference type="Pfam" id="PF13374">
    <property type="entry name" value="TPR_10"/>
    <property type="match status" value="1"/>
</dbReference>
<dbReference type="OrthoDB" id="431454at2759"/>
<keyword evidence="4" id="KW-1185">Reference proteome</keyword>
<dbReference type="Gene3D" id="3.40.50.300">
    <property type="entry name" value="P-loop containing nucleotide triphosphate hydrolases"/>
    <property type="match status" value="1"/>
</dbReference>
<dbReference type="Gene3D" id="1.25.40.10">
    <property type="entry name" value="Tetratricopeptide repeat domain"/>
    <property type="match status" value="2"/>
</dbReference>